<organism evidence="10">
    <name type="scientific">Chlamydomonas euryale</name>
    <dbReference type="NCBI Taxonomy" id="1486919"/>
    <lineage>
        <taxon>Eukaryota</taxon>
        <taxon>Viridiplantae</taxon>
        <taxon>Chlorophyta</taxon>
        <taxon>core chlorophytes</taxon>
        <taxon>Chlorophyceae</taxon>
        <taxon>CS clade</taxon>
        <taxon>Chlamydomonadales</taxon>
        <taxon>Chlamydomonadaceae</taxon>
        <taxon>Chlamydomonas</taxon>
    </lineage>
</organism>
<dbReference type="GO" id="GO:0004252">
    <property type="term" value="F:serine-type endopeptidase activity"/>
    <property type="evidence" value="ECO:0007669"/>
    <property type="project" value="UniProtKB-UniRule"/>
</dbReference>
<dbReference type="SUPFAM" id="SSF53474">
    <property type="entry name" value="alpha/beta-Hydrolases"/>
    <property type="match status" value="1"/>
</dbReference>
<dbReference type="InterPro" id="IPR002470">
    <property type="entry name" value="Peptidase_S9A"/>
</dbReference>
<feature type="domain" description="Peptidase S9 prolyl oligopeptidase catalytic" evidence="8">
    <location>
        <begin position="583"/>
        <end position="798"/>
    </location>
</feature>
<evidence type="ECO:0000259" key="9">
    <source>
        <dbReference type="Pfam" id="PF02897"/>
    </source>
</evidence>
<dbReference type="PANTHER" id="PTHR11757:SF19">
    <property type="entry name" value="PROLYL ENDOPEPTIDASE-LIKE"/>
    <property type="match status" value="1"/>
</dbReference>
<dbReference type="EC" id="3.4.21.-" evidence="7"/>
<evidence type="ECO:0000313" key="10">
    <source>
        <dbReference type="EMBL" id="CAD8306975.1"/>
    </source>
</evidence>
<dbReference type="InterPro" id="IPR051543">
    <property type="entry name" value="Serine_Peptidase_S9A"/>
</dbReference>
<comment type="similarity">
    <text evidence="2 7">Belongs to the peptidase S9A family.</text>
</comment>
<comment type="function">
    <text evidence="6">Serine peptidase whose precise substrate specificity remains unclear. Does not cleave peptides after a arginine or lysine residue. Regulates trans-Golgi network morphology and sorting by regulating the membrane binding of the AP-1 complex. May play a role in the regulation of synaptic vesicle exocytosis.</text>
</comment>
<evidence type="ECO:0000256" key="2">
    <source>
        <dbReference type="ARBA" id="ARBA00005228"/>
    </source>
</evidence>
<dbReference type="EMBL" id="HBEC01040647">
    <property type="protein sequence ID" value="CAD8306975.1"/>
    <property type="molecule type" value="Transcribed_RNA"/>
</dbReference>
<accession>A0A7R9VWG0</accession>
<dbReference type="GO" id="GO:0006508">
    <property type="term" value="P:proteolysis"/>
    <property type="evidence" value="ECO:0007669"/>
    <property type="project" value="UniProtKB-KW"/>
</dbReference>
<gene>
    <name evidence="10" type="ORF">CEUR00632_LOCUS18891</name>
</gene>
<keyword evidence="3 7" id="KW-0645">Protease</keyword>
<dbReference type="Pfam" id="PF02897">
    <property type="entry name" value="Peptidase_S9_N"/>
    <property type="match status" value="1"/>
</dbReference>
<proteinExistence type="inferred from homology"/>
<sequence>MALASGALGVLASRRVQRLQLSRQLNGNDKWMSRQERNLASALIGAGNARIFRGWPKPGTNDAAKRAVLTAASHQMSTTVPSAVELDRLRALDPPVAAKKPYRMEAHGDVRDDPFYWLRDDQRKNSEVLAHLAAETAYSKAVMADTEALQAELYAEMRARIQEADQSVPVRLDGYFYYTCTLEGAQYKVHCRRPLPANAGKPTETETMDDSLPEEVLLDENVRKLQGGFTFYMVSGVEMSPDHKLMAWAEDTTGNERFTLRVKDLATGKEVMEPIPGTDGDTVWAADNKTLFYTTKDEQERPYKVWRHILGTKEHTVVFEEKDDAFFVGIDKSRSEKLIFIGCGSAITSEFRFIHADQPMSEFAVVLPRVNDVQYDVCHRGAYLFLTMRDKERPNSEVLAVKLADLKGDSDSMPPVKVLLPHDPAIKLEGISVSKDFLVVFKRVEGLQRARVHVLPVDGSLPSSLASDGEEIMFEEPAYTLGPGRQGDFDSCVVRLSYASLATPSSVIDFDMSTGKRAVKKVQPVLGGFKKEDYVTERQWATSHDGTKVPISIVYKKDLVKLDGSDNMLLYGYGSYEICIDPWFSLERLSLLNRGVIFAIGHIRGGGEMGRLWYENGKYLHKKNTFLDFIACAEHLIQKKYTSPEHLAIEGRSAGGLLIGATINMRPELFKVAIAGVPFVDVLTTMQDESIPLTVIEWEEWGNPANQEYYHYMKSYSPVDNVVAGARYPNLLVIGGLHDPRVAYWEPAKFVAQLRHKAKTANLLVMKMEMGAGHFSVTGRFERLKEIAHDYSFMLKALSLPEAPLASP</sequence>
<dbReference type="Pfam" id="PF00326">
    <property type="entry name" value="Peptidase_S9"/>
    <property type="match status" value="1"/>
</dbReference>
<keyword evidence="4 7" id="KW-0378">Hydrolase</keyword>
<name>A0A7R9VWG0_9CHLO</name>
<dbReference type="InterPro" id="IPR023302">
    <property type="entry name" value="Pept_S9A_N"/>
</dbReference>
<dbReference type="AlphaFoldDB" id="A0A7R9VWG0"/>
<reference evidence="10" key="1">
    <citation type="submission" date="2021-01" db="EMBL/GenBank/DDBJ databases">
        <authorList>
            <person name="Corre E."/>
            <person name="Pelletier E."/>
            <person name="Niang G."/>
            <person name="Scheremetjew M."/>
            <person name="Finn R."/>
            <person name="Kale V."/>
            <person name="Holt S."/>
            <person name="Cochrane G."/>
            <person name="Meng A."/>
            <person name="Brown T."/>
            <person name="Cohen L."/>
        </authorList>
    </citation>
    <scope>NUCLEOTIDE SEQUENCE</scope>
    <source>
        <strain evidence="10">CCMP219</strain>
    </source>
</reference>
<evidence type="ECO:0000256" key="6">
    <source>
        <dbReference type="ARBA" id="ARBA00045448"/>
    </source>
</evidence>
<dbReference type="InterPro" id="IPR029058">
    <property type="entry name" value="AB_hydrolase_fold"/>
</dbReference>
<evidence type="ECO:0000256" key="5">
    <source>
        <dbReference type="ARBA" id="ARBA00022825"/>
    </source>
</evidence>
<evidence type="ECO:0000256" key="7">
    <source>
        <dbReference type="RuleBase" id="RU368024"/>
    </source>
</evidence>
<evidence type="ECO:0000256" key="1">
    <source>
        <dbReference type="ARBA" id="ARBA00001070"/>
    </source>
</evidence>
<dbReference type="FunFam" id="3.40.50.1820:FF:000005">
    <property type="entry name" value="Prolyl endopeptidase"/>
    <property type="match status" value="1"/>
</dbReference>
<evidence type="ECO:0000256" key="4">
    <source>
        <dbReference type="ARBA" id="ARBA00022801"/>
    </source>
</evidence>
<evidence type="ECO:0000256" key="3">
    <source>
        <dbReference type="ARBA" id="ARBA00022670"/>
    </source>
</evidence>
<protein>
    <recommendedName>
        <fullName evidence="7">Prolyl endopeptidase</fullName>
        <ecNumber evidence="7">3.4.21.-</ecNumber>
    </recommendedName>
</protein>
<feature type="domain" description="Peptidase S9A N-terminal" evidence="9">
    <location>
        <begin position="95"/>
        <end position="522"/>
    </location>
</feature>
<dbReference type="SUPFAM" id="SSF50993">
    <property type="entry name" value="Peptidase/esterase 'gauge' domain"/>
    <property type="match status" value="1"/>
</dbReference>
<dbReference type="Gene3D" id="2.130.10.120">
    <property type="entry name" value="Prolyl oligopeptidase, N-terminal domain"/>
    <property type="match status" value="1"/>
</dbReference>
<dbReference type="PANTHER" id="PTHR11757">
    <property type="entry name" value="PROTEASE FAMILY S9A OLIGOPEPTIDASE"/>
    <property type="match status" value="1"/>
</dbReference>
<dbReference type="PRINTS" id="PR00862">
    <property type="entry name" value="PROLIGOPTASE"/>
</dbReference>
<evidence type="ECO:0000259" key="8">
    <source>
        <dbReference type="Pfam" id="PF00326"/>
    </source>
</evidence>
<dbReference type="Gene3D" id="3.40.50.1820">
    <property type="entry name" value="alpha/beta hydrolase"/>
    <property type="match status" value="1"/>
</dbReference>
<dbReference type="InterPro" id="IPR001375">
    <property type="entry name" value="Peptidase_S9_cat"/>
</dbReference>
<comment type="catalytic activity">
    <reaction evidence="1">
        <text>Hydrolysis of Pro-|-Xaa &gt;&gt; Ala-|-Xaa in oligopeptides.</text>
        <dbReference type="EC" id="3.4.21.26"/>
    </reaction>
</comment>
<keyword evidence="5 7" id="KW-0720">Serine protease</keyword>